<gene>
    <name evidence="2" type="ORF">PCOR1329_LOCUS62258</name>
</gene>
<keyword evidence="3" id="KW-1185">Reference proteome</keyword>
<feature type="non-terminal residue" evidence="2">
    <location>
        <position position="1"/>
    </location>
</feature>
<name>A0ABN9W0S2_9DINO</name>
<accession>A0ABN9W0S2</accession>
<feature type="region of interest" description="Disordered" evidence="1">
    <location>
        <begin position="23"/>
        <end position="115"/>
    </location>
</feature>
<evidence type="ECO:0000313" key="3">
    <source>
        <dbReference type="Proteomes" id="UP001189429"/>
    </source>
</evidence>
<evidence type="ECO:0000256" key="1">
    <source>
        <dbReference type="SAM" id="MobiDB-lite"/>
    </source>
</evidence>
<proteinExistence type="predicted"/>
<feature type="compositionally biased region" description="Basic residues" evidence="1">
    <location>
        <begin position="104"/>
        <end position="115"/>
    </location>
</feature>
<feature type="compositionally biased region" description="Basic and acidic residues" evidence="1">
    <location>
        <begin position="41"/>
        <end position="64"/>
    </location>
</feature>
<evidence type="ECO:0000313" key="2">
    <source>
        <dbReference type="EMBL" id="CAK0878529.1"/>
    </source>
</evidence>
<sequence length="115" mass="12256">LGPTDSRAIMNWRKRRLLDVRRTSVHGGPAEGAGAGGETFWEERTQGSLPRLKDDVPEPMETKPRRAQAMLPWDGIEDDRLGAGPPASSAEGAGASGRGVGRARAARGVRRAGGW</sequence>
<comment type="caution">
    <text evidence="2">The sequence shown here is derived from an EMBL/GenBank/DDBJ whole genome shotgun (WGS) entry which is preliminary data.</text>
</comment>
<dbReference type="EMBL" id="CAUYUJ010017858">
    <property type="protein sequence ID" value="CAK0878529.1"/>
    <property type="molecule type" value="Genomic_DNA"/>
</dbReference>
<reference evidence="2" key="1">
    <citation type="submission" date="2023-10" db="EMBL/GenBank/DDBJ databases">
        <authorList>
            <person name="Chen Y."/>
            <person name="Shah S."/>
            <person name="Dougan E. K."/>
            <person name="Thang M."/>
            <person name="Chan C."/>
        </authorList>
    </citation>
    <scope>NUCLEOTIDE SEQUENCE [LARGE SCALE GENOMIC DNA]</scope>
</reference>
<organism evidence="2 3">
    <name type="scientific">Prorocentrum cordatum</name>
    <dbReference type="NCBI Taxonomy" id="2364126"/>
    <lineage>
        <taxon>Eukaryota</taxon>
        <taxon>Sar</taxon>
        <taxon>Alveolata</taxon>
        <taxon>Dinophyceae</taxon>
        <taxon>Prorocentrales</taxon>
        <taxon>Prorocentraceae</taxon>
        <taxon>Prorocentrum</taxon>
    </lineage>
</organism>
<protein>
    <submittedName>
        <fullName evidence="2">Uncharacterized protein</fullName>
    </submittedName>
</protein>
<feature type="compositionally biased region" description="Low complexity" evidence="1">
    <location>
        <begin position="82"/>
        <end position="93"/>
    </location>
</feature>
<dbReference type="Proteomes" id="UP001189429">
    <property type="component" value="Unassembled WGS sequence"/>
</dbReference>